<gene>
    <name evidence="3" type="ORF">GXP67_12555</name>
</gene>
<name>A0A6C0GHM6_9BACT</name>
<evidence type="ECO:0000256" key="1">
    <source>
        <dbReference type="SAM" id="Coils"/>
    </source>
</evidence>
<dbReference type="Pfam" id="PF13250">
    <property type="entry name" value="SNIPE"/>
    <property type="match status" value="1"/>
</dbReference>
<accession>A0A6C0GHM6</accession>
<sequence>MTIAVIVLILIIVGLVYLVFKRNQKFSKLNNEFQQVKDRYKDIINVESEVEIRKQELANLGIKINSLDIEYKAKNEQLNKDYQSKRNVFEGLLKEISIVEESLENISFGLYKPHYNYDTSEEFKKKLEKIRERQSALIKADKAAHCSVQWQVGGSAKEGEKMIKQASKLMLRAFNGECDAAISKVSWNNISNMLARIEKAYEAINKLGSTNQISITKEYLGLKLDELRLEFELEEKLYKEREEQRRIKEQMREEEKALREIEKLQKQAEDDELRYQKALEKAKIDLEKATGGQLNILNSKIKELEESLRLAKEQKQRAISQAQLTKSGHVYIISNIGSFGSDVYKIGMTRRLDPIDRVKELGDASVPFDFDVHAIIYSENAPELENILHKKFDHKRVNLINSKREFFNVSIEDIEKTAKELNLDFHITKIAEAKEYRETQSIRNLKGVKIAQEAQEELQHFPSSLN</sequence>
<dbReference type="EMBL" id="CP048222">
    <property type="protein sequence ID" value="QHT67405.1"/>
    <property type="molecule type" value="Genomic_DNA"/>
</dbReference>
<dbReference type="KEGG" id="rhoz:GXP67_12555"/>
<dbReference type="SMART" id="SM00974">
    <property type="entry name" value="T5orf172"/>
    <property type="match status" value="1"/>
</dbReference>
<feature type="domain" description="Bacteriophage T5 Orf172 DNA-binding" evidence="2">
    <location>
        <begin position="338"/>
        <end position="421"/>
    </location>
</feature>
<evidence type="ECO:0000313" key="4">
    <source>
        <dbReference type="Proteomes" id="UP000480178"/>
    </source>
</evidence>
<keyword evidence="1" id="KW-0175">Coiled coil</keyword>
<dbReference type="AlphaFoldDB" id="A0A6C0GHM6"/>
<dbReference type="Pfam" id="PF13455">
    <property type="entry name" value="MUG113"/>
    <property type="match status" value="1"/>
</dbReference>
<dbReference type="Proteomes" id="UP000480178">
    <property type="component" value="Chromosome"/>
</dbReference>
<evidence type="ECO:0000259" key="2">
    <source>
        <dbReference type="SMART" id="SM00974"/>
    </source>
</evidence>
<dbReference type="InterPro" id="IPR025280">
    <property type="entry name" value="SNIPE"/>
</dbReference>
<dbReference type="InterPro" id="IPR018306">
    <property type="entry name" value="Phage_T5_Orf172_DNA-bd"/>
</dbReference>
<dbReference type="RefSeq" id="WP_162443436.1">
    <property type="nucleotide sequence ID" value="NZ_CP048222.1"/>
</dbReference>
<evidence type="ECO:0000313" key="3">
    <source>
        <dbReference type="EMBL" id="QHT67405.1"/>
    </source>
</evidence>
<reference evidence="3 4" key="1">
    <citation type="submission" date="2020-01" db="EMBL/GenBank/DDBJ databases">
        <authorList>
            <person name="Kim M.K."/>
        </authorList>
    </citation>
    <scope>NUCLEOTIDE SEQUENCE [LARGE SCALE GENOMIC DNA]</scope>
    <source>
        <strain evidence="3 4">172606-1</strain>
    </source>
</reference>
<protein>
    <submittedName>
        <fullName evidence="3">DUF4041 domain-containing protein</fullName>
    </submittedName>
</protein>
<keyword evidence="4" id="KW-1185">Reference proteome</keyword>
<proteinExistence type="predicted"/>
<feature type="coiled-coil region" evidence="1">
    <location>
        <begin position="224"/>
        <end position="321"/>
    </location>
</feature>
<organism evidence="3 4">
    <name type="scientific">Rhodocytophaga rosea</name>
    <dbReference type="NCBI Taxonomy" id="2704465"/>
    <lineage>
        <taxon>Bacteria</taxon>
        <taxon>Pseudomonadati</taxon>
        <taxon>Bacteroidota</taxon>
        <taxon>Cytophagia</taxon>
        <taxon>Cytophagales</taxon>
        <taxon>Rhodocytophagaceae</taxon>
        <taxon>Rhodocytophaga</taxon>
    </lineage>
</organism>